<dbReference type="Pfam" id="PF14318">
    <property type="entry name" value="Mononeg_mRNAcap"/>
    <property type="match status" value="1"/>
</dbReference>
<evidence type="ECO:0000256" key="20">
    <source>
        <dbReference type="ARBA" id="ARBA00048548"/>
    </source>
</evidence>
<keyword evidence="5 21" id="KW-0507">mRNA processing</keyword>
<keyword evidence="15" id="KW-0511">Multifunctional enzyme</keyword>
<comment type="catalytic activity">
    <reaction evidence="20 21">
        <text>GTP + H2O = GDP + phosphate + H(+)</text>
        <dbReference type="Rhea" id="RHEA:19669"/>
        <dbReference type="ChEBI" id="CHEBI:15377"/>
        <dbReference type="ChEBI" id="CHEBI:15378"/>
        <dbReference type="ChEBI" id="CHEBI:37565"/>
        <dbReference type="ChEBI" id="CHEBI:43474"/>
        <dbReference type="ChEBI" id="CHEBI:58189"/>
    </reaction>
</comment>
<dbReference type="GO" id="GO:0003924">
    <property type="term" value="F:GTPase activity"/>
    <property type="evidence" value="ECO:0007669"/>
    <property type="project" value="RHEA"/>
</dbReference>
<evidence type="ECO:0000256" key="13">
    <source>
        <dbReference type="ARBA" id="ARBA00022953"/>
    </source>
</evidence>
<keyword evidence="7 21" id="KW-0949">S-adenosyl-L-methionine</keyword>
<evidence type="ECO:0000256" key="10">
    <source>
        <dbReference type="ARBA" id="ARBA00022801"/>
    </source>
</evidence>
<proteinExistence type="inferred from homology"/>
<dbReference type="KEGG" id="vg:20964451"/>
<dbReference type="InterPro" id="IPR014023">
    <property type="entry name" value="Mononeg_RNA_pol_cat"/>
</dbReference>
<evidence type="ECO:0000256" key="11">
    <source>
        <dbReference type="ARBA" id="ARBA00022840"/>
    </source>
</evidence>
<comment type="catalytic activity">
    <reaction evidence="18 21">
        <text>a 5'-end (5'-triphosphoguanosine)-adenylyl-adenylyl-cytidylyl-adenosine in mRNA + S-adenosyl-L-methionine = a 5'-end (5'-triphosphoguanosine)-(2'-O-methyladenylyl)-adenylyl-cytidylyl-adenosine in mRNA + S-adenosyl-L-homocysteine + H(+)</text>
        <dbReference type="Rhea" id="RHEA:65380"/>
        <dbReference type="Rhea" id="RHEA-COMP:16797"/>
        <dbReference type="Rhea" id="RHEA-COMP:16801"/>
        <dbReference type="ChEBI" id="CHEBI:15378"/>
        <dbReference type="ChEBI" id="CHEBI:57856"/>
        <dbReference type="ChEBI" id="CHEBI:59789"/>
        <dbReference type="ChEBI" id="CHEBI:156482"/>
        <dbReference type="ChEBI" id="CHEBI:156484"/>
    </reaction>
</comment>
<evidence type="ECO:0000313" key="25">
    <source>
        <dbReference type="Proteomes" id="UP000116619"/>
    </source>
</evidence>
<evidence type="ECO:0000256" key="21">
    <source>
        <dbReference type="PIRNR" id="PIRNR000830"/>
    </source>
</evidence>
<dbReference type="GO" id="GO:0004482">
    <property type="term" value="F:mRNA 5'-cap (guanine-N7-)-methyltransferase activity"/>
    <property type="evidence" value="ECO:0007669"/>
    <property type="project" value="InterPro"/>
</dbReference>
<feature type="domain" description="Mononegavirus-type SAM-dependent 2'-O-MTase" evidence="23">
    <location>
        <begin position="1745"/>
        <end position="1958"/>
    </location>
</feature>
<dbReference type="EC" id="2.7.7.48" evidence="21"/>
<dbReference type="InterPro" id="IPR016269">
    <property type="entry name" value="RNA-dir_pol_paramyxovirus"/>
</dbReference>
<keyword evidence="4 21" id="KW-0489">Methyltransferase</keyword>
<organism evidence="24 25">
    <name type="scientific">avian paramyxovirus 12</name>
    <dbReference type="NCBI Taxonomy" id="2560320"/>
    <lineage>
        <taxon>Viruses</taxon>
        <taxon>Riboviria</taxon>
        <taxon>Orthornavirae</taxon>
        <taxon>Negarnaviricota</taxon>
        <taxon>Haploviricotina</taxon>
        <taxon>Monjiviricetes</taxon>
        <taxon>Mononegavirales</taxon>
        <taxon>Paramyxoviridae</taxon>
        <taxon>Avulavirinae</taxon>
        <taxon>Orthoavulavirus</taxon>
        <taxon>Orthoavulavirus taiwanense</taxon>
    </lineage>
</organism>
<dbReference type="GO" id="GO:0044423">
    <property type="term" value="C:virion component"/>
    <property type="evidence" value="ECO:0007669"/>
    <property type="project" value="UniProtKB-KW"/>
</dbReference>
<keyword evidence="8 21" id="KW-0548">Nucleotidyltransferase</keyword>
<comment type="similarity">
    <text evidence="2 21">Belongs to the paramyxovirus L protein family.</text>
</comment>
<keyword evidence="10" id="KW-0378">Hydrolase</keyword>
<gene>
    <name evidence="24" type="primary">L</name>
</gene>
<keyword evidence="21" id="KW-1035">Host cytoplasm</keyword>
<comment type="catalytic activity">
    <reaction evidence="21">
        <text>RNA(n) + a ribonucleoside 5'-triphosphate = RNA(n+1) + diphosphate</text>
        <dbReference type="Rhea" id="RHEA:21248"/>
        <dbReference type="Rhea" id="RHEA-COMP:14527"/>
        <dbReference type="Rhea" id="RHEA-COMP:17342"/>
        <dbReference type="ChEBI" id="CHEBI:33019"/>
        <dbReference type="ChEBI" id="CHEBI:61557"/>
        <dbReference type="ChEBI" id="CHEBI:140395"/>
        <dbReference type="EC" id="2.7.7.48"/>
    </reaction>
</comment>
<comment type="function">
    <text evidence="21">RNA-directed RNA polymerase that catalyzes the transcription of viral mRNAs, their capping and polyadenylation. The template is composed of the viral RNA tightly encapsidated by the nucleoprotein (N). The viral polymerase binds to the genomic RNA at the 3' leader promoter, and transcribes subsequently all viral mRNAs with a decreasing efficiency. The first gene is the most transcribed, and the last the least transcribed. The viral phosphoprotein acts as a processivity factor. Capping is concomitant with initiation of mRNA transcription. Indeed, a GDP polyribonucleotidyl transferase (PRNTase) adds the cap structure when the nascent RNA chain length has reached few nucleotides. Ribose 2'-O methylation of viral mRNA cap precedes and facilitates subsequent guanine-N-7 methylation, both activities being carried by the viral polymerase. Polyadenylation of mRNAs occur by a stuttering mechanism at a slipery stop site present at the end viral genes. After finishing transcription of a mRNA, the polymerase can resume transcription of the downstream gene.</text>
</comment>
<dbReference type="GO" id="GO:0003968">
    <property type="term" value="F:RNA-directed RNA polymerase activity"/>
    <property type="evidence" value="ECO:0007669"/>
    <property type="project" value="UniProtKB-KW"/>
</dbReference>
<comment type="catalytic activity">
    <reaction evidence="17 21">
        <text>a 5'-end (5'-triphosphoguanosine)-(2'-O-methyladenylyl)-adenylyl-cytidylyl-adenosine in mRNA + S-adenosyl-L-methionine = a 5'-end (N(7)-methyl 5'-triphosphoguanosine)-(2'-O-methyladenylyl)-adenylyl-cytidylyl-adenosine in mRNA + S-adenosyl-L-homocysteine</text>
        <dbReference type="Rhea" id="RHEA:65440"/>
        <dbReference type="Rhea" id="RHEA-COMP:16798"/>
        <dbReference type="Rhea" id="RHEA-COMP:16801"/>
        <dbReference type="ChEBI" id="CHEBI:57856"/>
        <dbReference type="ChEBI" id="CHEBI:59789"/>
        <dbReference type="ChEBI" id="CHEBI:156482"/>
        <dbReference type="ChEBI" id="CHEBI:156483"/>
    </reaction>
</comment>
<dbReference type="EC" id="2.1.1.-" evidence="21"/>
<sequence length="2202" mass="248643">MGSQGASSNAHNLILPESHLSSPIVKHKLLYYWRLTGLPLPSDDQYDSLIITRDWKTILNSNKGEVSRMINLGRQTHSYLNHKLPVLSVTHPSTLKWLTSIRSTISDEKFATIEKFVRSHIRAYGARFSDLSNLVERKLYGESYLPGRSQEFKNLLSNPGVWFHNQWTHSRNLWLHVKQLQRHLIVKCRERKNDQSIFTIEAIDGVVLITAELVSVVDNRENRLTCLTQEMVLMYADLLEGRSMITLHCSLLPYLTPLGDKINDLLSLVDELSLTIKGDIYEIVAILEAMAYSVVQLFEPNELFAGDFFSFNLSEIKTLLLLHFSTPIADSIIRAISVIYSGISCDQGAEMLCVLRLWGHPLLTASTAAKAVRTQMCAPKIIDYDITMQVLSFFKGTIINGYRKKNSGIWPKVNPSSIHSEIIHQLYLDSAEISHAIMLREYKALSLLEFAPCIDFDPISDLSMFLKDKAIARPSREWLSSFKTNLLTSADRPKKNSSQASNRLLLEFLESSEFDPYKEMEYLNSLAYLDDDDVSVSYSLKEKEVKINGRIFAKLTKSLRNCQVMAESILAAEIAPFFQGNGVIQDSISLSKSMLAMSQMSFNCNKDRLLNTKRRISSIRESSNNQKEKIRLATFLTTDLSKYCLNWRYQTIKPFARAINQLMGLEHFFEWIHLRLMNTTMYVGDPYNPPQEVVTGDINDQPNDDIFIVSARGGIEGLCQKLWSMISISAINLAATRADCRVACMVQGDNQVIASTKEIHCSDDPEQALRQLHELSDRFFRELIIVNHGLGHNLKLRETMRSNTFFVYSKRVFKDGRILSQLLKNAAKITLISGDLGEDTVASASDISGTIARICENGAGKDFSYLFNYYMLCVQFYFDQEFSIINRAGHDIRKTSLGNIELVHNYLLTPSQVGGVNGLQYVRLYNRNIGDPGTTAFAEMKRLVSAQLLSRSVIENVMTRPPGSGNWATLCSDPYSFNFDGTRSPSIVLKKHTQKVLFESCSNPLLAGVHQEDMDSEENDLARFLLDQEYIHPRVAHVIMQASSIGRRKQIQGLLDTTSTIIKYALDKRPLSIKKSERIQNYPALHFQLYEEDVWSPTRRNSPLISSDMCSVSLADYCRNRSWSVLTGGRPILGVSNPDSLELISGCIVSVSGSCRLCDSGDSQYTWFHLPGNIDLSDDAVGNPAIRVPYLGSKTQERRVASMAKIRAMSPHTKAALRASSVLIWAFGDNEINWEAALAIANSRCAIDLDHLKVLAPLPTAGNLQHRLDDGISQVAFTPASLYRVSSYVQISNDSQRLITEEGVRESNLIYQQIMLLGLASLEALFPLGTKYVTESLTLHLHSAHSCCLREASVSFPIALKGDPPSLRKEVQNRFMYDPNPISLIEIPKLDITVFRSYELNLDSYSTIDLMEVLALSTGKLVGQSIISYDEETSIKNDAIVVHDNSRNWISEFQNCDTVKLLEYAALEILLDCSYQMYYLRVIGFENIMLYLSDTIRAMPGILLSNLAATVSHPSIFGRLYRSGMVSTQGSHQLASIDFISLSSQVLMKAIRRMLTSFIQGDKPILLFPSVLDDTINDKFLQLIARYCCLVTLLFAKNDKVPKIRNMSPEDKCRELTQYLVSPSTSRNYPHVDMNDLLTPKIDTFPANLYYMARKSLNLIREREDRDTILALIFPIPYHEELSHEKDPLTEVKDPFYTGECAFLIELRQGTDASRDLTKDELETVLPVSRLSNQATADLRKYLFRGIGQASSSWYKIGQLFSIPEVRQSRGTNALYLGEGSGALMSLTELYLPHRMIYYHTQFDNAMNPPQRHFGPSPSQFLDSVVYQNMQADIPCALGFIQEFKVLWREVAAETDLTRGESVTYITTCIPCQGIGFLMVDAELPSDSPVSVIEEFITNIMTIGLFCMADKGVMIIKALFTRTLEFNFMVNCMMLAADRVILISNGHMCRGDGECYIIGWFRSCVSAIHAGRVIQGAKQKARSGVCLLDPYQTQELVKLFVDQQAKVDEIITAPLENLTKYLTHNIDTALLAAGGRPTRPHGCDNAIISPADDIAFKEIIVKHIDTALKSIIYFFDEGCLADTVFLLTPYNLSNRGKVSTLVHQTVRQLFEQELMRVRKEDLFTIDRMITLVMLGRITLNDIIHWKEYLRRSSCKKYVRQRLGSEKVKTIFCYDSEVVLNRSTQKIYMKVIGNAVKGYYGQD</sequence>
<dbReference type="EC" id="3.6.1.-" evidence="21"/>
<dbReference type="PROSITE" id="PS51590">
    <property type="entry name" value="SAM_MT_MNV_L"/>
    <property type="match status" value="1"/>
</dbReference>
<dbReference type="EC" id="2.7.7.88" evidence="21"/>
<evidence type="ECO:0000256" key="18">
    <source>
        <dbReference type="ARBA" id="ARBA00047332"/>
    </source>
</evidence>
<feature type="domain" description="RdRp catalytic" evidence="22">
    <location>
        <begin position="632"/>
        <end position="816"/>
    </location>
</feature>
<keyword evidence="3 21" id="KW-0696">RNA-directed RNA polymerase</keyword>
<dbReference type="RefSeq" id="YP_009094173.1">
    <property type="nucleotide sequence ID" value="NC_025363.1"/>
</dbReference>
<dbReference type="InterPro" id="IPR039736">
    <property type="entry name" value="L_poly_C"/>
</dbReference>
<name>M4QTX8_9MONO</name>
<evidence type="ECO:0000256" key="4">
    <source>
        <dbReference type="ARBA" id="ARBA00022603"/>
    </source>
</evidence>
<evidence type="ECO:0000256" key="16">
    <source>
        <dbReference type="ARBA" id="ARBA00024494"/>
    </source>
</evidence>
<dbReference type="PROSITE" id="PS50526">
    <property type="entry name" value="RDRP_SSRNA_NEG_NONSEG"/>
    <property type="match status" value="1"/>
</dbReference>
<evidence type="ECO:0000256" key="17">
    <source>
        <dbReference type="ARBA" id="ARBA00024499"/>
    </source>
</evidence>
<evidence type="ECO:0000313" key="24">
    <source>
        <dbReference type="EMBL" id="AGH32603.1"/>
    </source>
</evidence>
<dbReference type="EMBL" id="KC333050">
    <property type="protein sequence ID" value="AGH32603.1"/>
    <property type="molecule type" value="Viral_cRNA"/>
</dbReference>
<accession>M4QTX8</accession>
<dbReference type="NCBIfam" id="TIGR04198">
    <property type="entry name" value="paramyx_RNAcap"/>
    <property type="match status" value="1"/>
</dbReference>
<evidence type="ECO:0000259" key="23">
    <source>
        <dbReference type="PROSITE" id="PS51590"/>
    </source>
</evidence>
<dbReference type="PIRSF" id="PIRSF000830">
    <property type="entry name" value="RNA_pol_ParamyxoV"/>
    <property type="match status" value="1"/>
</dbReference>
<evidence type="ECO:0000256" key="12">
    <source>
        <dbReference type="ARBA" id="ARBA00022844"/>
    </source>
</evidence>
<keyword evidence="9 21" id="KW-0547">Nucleotide-binding</keyword>
<evidence type="ECO:0000256" key="3">
    <source>
        <dbReference type="ARBA" id="ARBA00022484"/>
    </source>
</evidence>
<keyword evidence="14 21" id="KW-0506">mRNA capping</keyword>
<evidence type="ECO:0000259" key="22">
    <source>
        <dbReference type="PROSITE" id="PS50526"/>
    </source>
</evidence>
<comment type="subcellular location">
    <subcellularLocation>
        <location evidence="21">Virion</location>
    </subcellularLocation>
    <subcellularLocation>
        <location evidence="21">Host cytoplasm</location>
    </subcellularLocation>
</comment>
<evidence type="ECO:0000256" key="15">
    <source>
        <dbReference type="ARBA" id="ARBA00023268"/>
    </source>
</evidence>
<dbReference type="GeneID" id="20964451"/>
<comment type="catalytic activity">
    <reaction evidence="19">
        <text>a 5'-end (5'-triphosphoguanosine)-adenylyl-adenylyl-cytidylyl-adenosine in mRNA + 2 S-adenosyl-L-methionine = a 5'-end (N(7)-methyl 5'-triphosphoguanosine)-(2'-O-methyladenylyl)-adenylyl-cytidylyl-adenosine in mRNA + 2 S-adenosyl-L-homocysteine + H(+)</text>
        <dbReference type="Rhea" id="RHEA:65376"/>
        <dbReference type="Rhea" id="RHEA-COMP:16797"/>
        <dbReference type="Rhea" id="RHEA-COMP:16798"/>
        <dbReference type="ChEBI" id="CHEBI:15378"/>
        <dbReference type="ChEBI" id="CHEBI:57856"/>
        <dbReference type="ChEBI" id="CHEBI:59789"/>
        <dbReference type="ChEBI" id="CHEBI:156483"/>
        <dbReference type="ChEBI" id="CHEBI:156484"/>
        <dbReference type="EC" id="2.1.1.375"/>
    </reaction>
</comment>
<protein>
    <recommendedName>
        <fullName evidence="21">RNA-directed RNA polymerase L</fullName>
        <shortName evidence="21">Protein L</shortName>
    </recommendedName>
    <alternativeName>
        <fullName evidence="21">Large structural protein</fullName>
    </alternativeName>
    <alternativeName>
        <fullName evidence="21">Replicase</fullName>
    </alternativeName>
    <alternativeName>
        <fullName evidence="21">Transcriptase</fullName>
    </alternativeName>
    <domain>
        <recommendedName>
            <fullName evidence="21">RNA-directed RNA polymerase</fullName>
            <ecNumber evidence="21">2.7.7.48</ecNumber>
        </recommendedName>
    </domain>
    <domain>
        <recommendedName>
            <fullName evidence="21">GTP phosphohydrolase</fullName>
            <ecNumber evidence="21">3.6.1.-</ecNumber>
        </recommendedName>
    </domain>
    <domain>
        <recommendedName>
            <fullName evidence="21">GDP polyribonucleotidyltransferase</fullName>
            <ecNumber evidence="21">2.7.7.88</ecNumber>
        </recommendedName>
        <alternativeName>
            <fullName evidence="21">PRNTase</fullName>
        </alternativeName>
    </domain>
    <domain>
        <recommendedName>
            <fullName evidence="21">mRNA (nucleoside-2'-O-)-methyltransferase</fullName>
            <shortName evidence="21">N1-2'-O-MTase</shortName>
            <ecNumber evidence="21">2.1.1.-</ecNumber>
        </recommendedName>
    </domain>
    <domain>
        <recommendedName>
            <fullName evidence="21">mRNA (guanine-N(7)-)-methyltransferase</fullName>
            <shortName evidence="21">G-N7-MTase</shortName>
        </recommendedName>
    </domain>
</protein>
<evidence type="ECO:0000256" key="5">
    <source>
        <dbReference type="ARBA" id="ARBA00022664"/>
    </source>
</evidence>
<reference evidence="24 25" key="1">
    <citation type="submission" date="2012-12" db="EMBL/GenBank/DDBJ databases">
        <title>Antigenic and genetic analyses of isolate APMV/wigeon/Italy/3920-1/2005 indicate that it represents a new Avian paramyxovirus (APMV-12).</title>
        <authorList>
            <person name="Terregino C."/>
            <person name="Aldous E."/>
            <person name="Heidari A."/>
            <person name="Fuller C.M."/>
            <person name="De Nardi R."/>
            <person name="Manvell R.J."/>
            <person name="Beato M.S."/>
            <person name="Shell W.M."/>
            <person name="Monne I."/>
            <person name="brown I.H."/>
            <person name="Alexander D.J."/>
            <person name="Capua I."/>
        </authorList>
    </citation>
    <scope>NUCLEOTIDE SEQUENCE [LARGE SCALE GENOMIC DNA]</scope>
    <source>
        <strain evidence="24">Wigeon/Italy/3920_1/2005</strain>
    </source>
</reference>
<evidence type="ECO:0000256" key="8">
    <source>
        <dbReference type="ARBA" id="ARBA00022695"/>
    </source>
</evidence>
<evidence type="ECO:0000256" key="2">
    <source>
        <dbReference type="ARBA" id="ARBA00007934"/>
    </source>
</evidence>
<evidence type="ECO:0000256" key="9">
    <source>
        <dbReference type="ARBA" id="ARBA00022741"/>
    </source>
</evidence>
<dbReference type="Pfam" id="PF00946">
    <property type="entry name" value="Mononeg_RNA_pol"/>
    <property type="match status" value="1"/>
</dbReference>
<comment type="function">
    <text evidence="1 21">RNA-directed RNA polymerase that catalyzes the replication of viral genomic RNA. The template is composed of the viral RNA tightly encapsidated by the nucleoprotein (N). The replicase mode is dependent on intracellular N protein concentration. In this mode, the polymerase replicates the whole viral genome without recognizing transcriptional signals, and the replicated genome is not caped or polyadenylated.</text>
</comment>
<dbReference type="GO" id="GO:0005524">
    <property type="term" value="F:ATP binding"/>
    <property type="evidence" value="ECO:0007669"/>
    <property type="project" value="UniProtKB-KW"/>
</dbReference>
<dbReference type="InterPro" id="IPR026890">
    <property type="entry name" value="Mononeg_mRNAcap"/>
</dbReference>
<comment type="catalytic activity">
    <reaction evidence="16">
        <text>a 5'-end triphospho-adenylyl-adenylyl-cytidylyl-adenosine in mRNA + GDP + H(+) = a 5'-end (5'-triphosphoguanosine)-adenylyl-adenylyl-cytidylyl-adenosine in mRNA + diphosphate</text>
        <dbReference type="Rhea" id="RHEA:65436"/>
        <dbReference type="Rhea" id="RHEA-COMP:16797"/>
        <dbReference type="Rhea" id="RHEA-COMP:16799"/>
        <dbReference type="ChEBI" id="CHEBI:15378"/>
        <dbReference type="ChEBI" id="CHEBI:33019"/>
        <dbReference type="ChEBI" id="CHEBI:58189"/>
        <dbReference type="ChEBI" id="CHEBI:156484"/>
        <dbReference type="ChEBI" id="CHEBI:156503"/>
        <dbReference type="EC" id="2.7.7.88"/>
    </reaction>
</comment>
<keyword evidence="25" id="KW-1185">Reference proteome</keyword>
<evidence type="ECO:0000256" key="6">
    <source>
        <dbReference type="ARBA" id="ARBA00022679"/>
    </source>
</evidence>
<keyword evidence="6 21" id="KW-0808">Transferase</keyword>
<dbReference type="InterPro" id="IPR025786">
    <property type="entry name" value="Mononega_L_MeTrfase"/>
</dbReference>
<evidence type="ECO:0000256" key="14">
    <source>
        <dbReference type="ARBA" id="ARBA00023042"/>
    </source>
</evidence>
<keyword evidence="11 21" id="KW-0067">ATP-binding</keyword>
<evidence type="ECO:0000256" key="7">
    <source>
        <dbReference type="ARBA" id="ARBA00022691"/>
    </source>
</evidence>
<dbReference type="GO" id="GO:0030430">
    <property type="term" value="C:host cell cytoplasm"/>
    <property type="evidence" value="ECO:0007669"/>
    <property type="project" value="UniProtKB-SubCell"/>
</dbReference>
<keyword evidence="13 21" id="KW-0693">Viral RNA replication</keyword>
<evidence type="ECO:0000256" key="1">
    <source>
        <dbReference type="ARBA" id="ARBA00003132"/>
    </source>
</evidence>
<evidence type="ECO:0000256" key="19">
    <source>
        <dbReference type="ARBA" id="ARBA00047370"/>
    </source>
</evidence>
<keyword evidence="12 21" id="KW-0946">Virion</keyword>
<dbReference type="Proteomes" id="UP000116619">
    <property type="component" value="Segment"/>
</dbReference>